<dbReference type="HOGENOM" id="CLU_027591_0_0_1"/>
<name>S8FJQ1_FOMSC</name>
<accession>S8FJQ1</accession>
<organism evidence="2 3">
    <name type="scientific">Fomitopsis schrenkii</name>
    <name type="common">Brown rot fungus</name>
    <dbReference type="NCBI Taxonomy" id="2126942"/>
    <lineage>
        <taxon>Eukaryota</taxon>
        <taxon>Fungi</taxon>
        <taxon>Dikarya</taxon>
        <taxon>Basidiomycota</taxon>
        <taxon>Agaricomycotina</taxon>
        <taxon>Agaricomycetes</taxon>
        <taxon>Polyporales</taxon>
        <taxon>Fomitopsis</taxon>
    </lineage>
</organism>
<dbReference type="Proteomes" id="UP000015241">
    <property type="component" value="Unassembled WGS sequence"/>
</dbReference>
<gene>
    <name evidence="2" type="ORF">FOMPIDRAFT_1024585</name>
</gene>
<dbReference type="AlphaFoldDB" id="S8FJQ1"/>
<feature type="region of interest" description="Disordered" evidence="1">
    <location>
        <begin position="344"/>
        <end position="371"/>
    </location>
</feature>
<keyword evidence="3" id="KW-1185">Reference proteome</keyword>
<feature type="region of interest" description="Disordered" evidence="1">
    <location>
        <begin position="168"/>
        <end position="202"/>
    </location>
</feature>
<reference evidence="2 3" key="1">
    <citation type="journal article" date="2012" name="Science">
        <title>The Paleozoic origin of enzymatic lignin decomposition reconstructed from 31 fungal genomes.</title>
        <authorList>
            <person name="Floudas D."/>
            <person name="Binder M."/>
            <person name="Riley R."/>
            <person name="Barry K."/>
            <person name="Blanchette R.A."/>
            <person name="Henrissat B."/>
            <person name="Martinez A.T."/>
            <person name="Otillar R."/>
            <person name="Spatafora J.W."/>
            <person name="Yadav J.S."/>
            <person name="Aerts A."/>
            <person name="Benoit I."/>
            <person name="Boyd A."/>
            <person name="Carlson A."/>
            <person name="Copeland A."/>
            <person name="Coutinho P.M."/>
            <person name="de Vries R.P."/>
            <person name="Ferreira P."/>
            <person name="Findley K."/>
            <person name="Foster B."/>
            <person name="Gaskell J."/>
            <person name="Glotzer D."/>
            <person name="Gorecki P."/>
            <person name="Heitman J."/>
            <person name="Hesse C."/>
            <person name="Hori C."/>
            <person name="Igarashi K."/>
            <person name="Jurgens J.A."/>
            <person name="Kallen N."/>
            <person name="Kersten P."/>
            <person name="Kohler A."/>
            <person name="Kuees U."/>
            <person name="Kumar T.K.A."/>
            <person name="Kuo A."/>
            <person name="LaButti K."/>
            <person name="Larrondo L.F."/>
            <person name="Lindquist E."/>
            <person name="Ling A."/>
            <person name="Lombard V."/>
            <person name="Lucas S."/>
            <person name="Lundell T."/>
            <person name="Martin R."/>
            <person name="McLaughlin D.J."/>
            <person name="Morgenstern I."/>
            <person name="Morin E."/>
            <person name="Murat C."/>
            <person name="Nagy L.G."/>
            <person name="Nolan M."/>
            <person name="Ohm R.A."/>
            <person name="Patyshakuliyeva A."/>
            <person name="Rokas A."/>
            <person name="Ruiz-Duenas F.J."/>
            <person name="Sabat G."/>
            <person name="Salamov A."/>
            <person name="Samejima M."/>
            <person name="Schmutz J."/>
            <person name="Slot J.C."/>
            <person name="St John F."/>
            <person name="Stenlid J."/>
            <person name="Sun H."/>
            <person name="Sun S."/>
            <person name="Syed K."/>
            <person name="Tsang A."/>
            <person name="Wiebenga A."/>
            <person name="Young D."/>
            <person name="Pisabarro A."/>
            <person name="Eastwood D.C."/>
            <person name="Martin F."/>
            <person name="Cullen D."/>
            <person name="Grigoriev I.V."/>
            <person name="Hibbett D.S."/>
        </authorList>
    </citation>
    <scope>NUCLEOTIDE SEQUENCE</scope>
    <source>
        <strain evidence="3">FP-58527</strain>
    </source>
</reference>
<evidence type="ECO:0000256" key="1">
    <source>
        <dbReference type="SAM" id="MobiDB-lite"/>
    </source>
</evidence>
<dbReference type="eggNOG" id="ENOG502SI7D">
    <property type="taxonomic scope" value="Eukaryota"/>
</dbReference>
<proteinExistence type="predicted"/>
<dbReference type="EMBL" id="KE504164">
    <property type="protein sequence ID" value="EPS98574.1"/>
    <property type="molecule type" value="Genomic_DNA"/>
</dbReference>
<evidence type="ECO:0000313" key="3">
    <source>
        <dbReference type="Proteomes" id="UP000015241"/>
    </source>
</evidence>
<dbReference type="OrthoDB" id="2585251at2759"/>
<dbReference type="InParanoid" id="S8FJQ1"/>
<sequence>MQLASYGARALKPTGGGTLLHTNHTRSIHIPSIPHPHIGQPTSTAQAVFKQTRNLFSRFVAHLTTPGISRLPGSVPATSRSLYHGSAQTRNIQQSLSSSARFTLSRPLQAPRLPKAPAVPRGVSQVGLGLARNFSTGRPVFQSLAENVPVTGRALWEADWDTQMRTEQEKMRMHKTAKGKEVTKSKEMQRPREAKKAKKALTSAEKREADLEHYFPVVPLENPDVTTHLLIPLAPAAASTSSFRQPLSASPANHPLLPFHALASVHSTHTTHSLRVSSLFARLDASRVFESPHVKCEAHGDPTGLATLLEVTFEGWDEKRVRSVLGEAGQGWCILEEVWKDREAEESQAMDDALETMSASESEAGSTAHTDWRIGVEIDPAHSMVLPTLDFSASFPIALASPLASASPPALSRQPSDLSMTDALSDFAFHNAWAASHPADDARSDSERLSDVVSESSWVETMYHPDLKPAVHSHVPASERSLFGFSSEFMGRMADQEGPRESLL</sequence>
<protein>
    <submittedName>
        <fullName evidence="2">Uncharacterized protein</fullName>
    </submittedName>
</protein>
<evidence type="ECO:0000313" key="2">
    <source>
        <dbReference type="EMBL" id="EPS98574.1"/>
    </source>
</evidence>
<feature type="compositionally biased region" description="Basic and acidic residues" evidence="1">
    <location>
        <begin position="178"/>
        <end position="194"/>
    </location>
</feature>
<feature type="compositionally biased region" description="Polar residues" evidence="1">
    <location>
        <begin position="357"/>
        <end position="369"/>
    </location>
</feature>
<dbReference type="STRING" id="743788.S8FJQ1"/>